<evidence type="ECO:0000313" key="3">
    <source>
        <dbReference type="Proteomes" id="UP000190229"/>
    </source>
</evidence>
<evidence type="ECO:0000256" key="1">
    <source>
        <dbReference type="SAM" id="Phobius"/>
    </source>
</evidence>
<keyword evidence="1" id="KW-0812">Transmembrane</keyword>
<dbReference type="EMBL" id="MWPS01000013">
    <property type="protein sequence ID" value="OPG16806.1"/>
    <property type="molecule type" value="Genomic_DNA"/>
</dbReference>
<evidence type="ECO:0000313" key="2">
    <source>
        <dbReference type="EMBL" id="OPG16806.1"/>
    </source>
</evidence>
<keyword evidence="1" id="KW-1133">Transmembrane helix</keyword>
<dbReference type="Proteomes" id="UP000190229">
    <property type="component" value="Unassembled WGS sequence"/>
</dbReference>
<keyword evidence="3" id="KW-1185">Reference proteome</keyword>
<feature type="transmembrane region" description="Helical" evidence="1">
    <location>
        <begin position="101"/>
        <end position="123"/>
    </location>
</feature>
<comment type="caution">
    <text evidence="2">The sequence shown here is derived from an EMBL/GenBank/DDBJ whole genome shotgun (WGS) entry which is preliminary data.</text>
</comment>
<gene>
    <name evidence="2" type="ORF">B2M26_04710</name>
</gene>
<dbReference type="RefSeq" id="WP_079290079.1">
    <property type="nucleotide sequence ID" value="NZ_MWPS01000013.1"/>
</dbReference>
<protein>
    <recommendedName>
        <fullName evidence="4">Colicin V production protein</fullName>
    </recommendedName>
</protein>
<evidence type="ECO:0008006" key="4">
    <source>
        <dbReference type="Google" id="ProtNLM"/>
    </source>
</evidence>
<name>A0A1V4EV51_9BACL</name>
<dbReference type="AlphaFoldDB" id="A0A1V4EV51"/>
<accession>A0A1V4EV51</accession>
<sequence length="190" mass="21641">MIIDLLAVLVLAWIVLIGHGIGGFRTLLWLSVFVGTISAAEWAAPWIQLFRQDSTYQNVILNHLRNLLAPVRPVSVDKMRILTVFNQRNSIFLSLYRQSYAIMYAFSVAFGLFMAIRIFSNVWPDQLARKGQQRIGGWLGMLAGFYVVLEMVRGIAILSYWSHASELNSILRASLLIHLWTLIYRNGILS</sequence>
<proteinExistence type="predicted"/>
<feature type="transmembrane region" description="Helical" evidence="1">
    <location>
        <begin position="135"/>
        <end position="161"/>
    </location>
</feature>
<organism evidence="2 3">
    <name type="scientific">Ferroacidibacillus organovorans</name>
    <dbReference type="NCBI Taxonomy" id="1765683"/>
    <lineage>
        <taxon>Bacteria</taxon>
        <taxon>Bacillati</taxon>
        <taxon>Bacillota</taxon>
        <taxon>Bacilli</taxon>
        <taxon>Bacillales</taxon>
        <taxon>Alicyclobacillaceae</taxon>
        <taxon>Ferroacidibacillus</taxon>
    </lineage>
</organism>
<keyword evidence="1" id="KW-0472">Membrane</keyword>
<reference evidence="2 3" key="1">
    <citation type="submission" date="2017-02" db="EMBL/GenBank/DDBJ databases">
        <title>Draft genome of Acidibacillus ferrooxidans Huett2.</title>
        <authorList>
            <person name="Schopf S."/>
        </authorList>
    </citation>
    <scope>NUCLEOTIDE SEQUENCE [LARGE SCALE GENOMIC DNA]</scope>
    <source>
        <strain evidence="2 3">Huett2</strain>
    </source>
</reference>